<dbReference type="Proteomes" id="UP000824048">
    <property type="component" value="Unassembled WGS sequence"/>
</dbReference>
<dbReference type="EMBL" id="DXBP01000020">
    <property type="protein sequence ID" value="HIZ41517.1"/>
    <property type="molecule type" value="Genomic_DNA"/>
</dbReference>
<dbReference type="Pfam" id="PF14198">
    <property type="entry name" value="TnpV"/>
    <property type="match status" value="1"/>
</dbReference>
<evidence type="ECO:0000313" key="1">
    <source>
        <dbReference type="EMBL" id="HIZ41517.1"/>
    </source>
</evidence>
<comment type="caution">
    <text evidence="1">The sequence shown here is derived from an EMBL/GenBank/DDBJ whole genome shotgun (WGS) entry which is preliminary data.</text>
</comment>
<accession>A0A9D2EPZ5</accession>
<name>A0A9D2EPZ5_9FIRM</name>
<gene>
    <name evidence="1" type="ORF">H9811_03025</name>
</gene>
<dbReference type="InterPro" id="IPR026989">
    <property type="entry name" value="TnpV"/>
</dbReference>
<organism evidence="1 2">
    <name type="scientific">Candidatus Gemmiger excrementigallinarum</name>
    <dbReference type="NCBI Taxonomy" id="2838609"/>
    <lineage>
        <taxon>Bacteria</taxon>
        <taxon>Bacillati</taxon>
        <taxon>Bacillota</taxon>
        <taxon>Clostridia</taxon>
        <taxon>Eubacteriales</taxon>
        <taxon>Gemmiger</taxon>
    </lineage>
</organism>
<reference evidence="1" key="1">
    <citation type="journal article" date="2021" name="PeerJ">
        <title>Extensive microbial diversity within the chicken gut microbiome revealed by metagenomics and culture.</title>
        <authorList>
            <person name="Gilroy R."/>
            <person name="Ravi A."/>
            <person name="Getino M."/>
            <person name="Pursley I."/>
            <person name="Horton D.L."/>
            <person name="Alikhan N.F."/>
            <person name="Baker D."/>
            <person name="Gharbi K."/>
            <person name="Hall N."/>
            <person name="Watson M."/>
            <person name="Adriaenssens E.M."/>
            <person name="Foster-Nyarko E."/>
            <person name="Jarju S."/>
            <person name="Secka A."/>
            <person name="Antonio M."/>
            <person name="Oren A."/>
            <person name="Chaudhuri R.R."/>
            <person name="La Ragione R."/>
            <person name="Hildebrand F."/>
            <person name="Pallen M.J."/>
        </authorList>
    </citation>
    <scope>NUCLEOTIDE SEQUENCE</scope>
    <source>
        <strain evidence="1">ChiSxjej1B13-11774</strain>
    </source>
</reference>
<protein>
    <submittedName>
        <fullName evidence="1">TnpV protein</fullName>
    </submittedName>
</protein>
<sequence length="215" mass="24748">MQQLEDMNELDRLYLFEDVPEEDLKAHLESLPEDERVALLALIPEEIRCNMGYPSDQQNAFLEVSERFDKLWPKLEDFGGFSGRYGQKYKDWLEAYCPEEFWELVFKKELGAVCRAKNEEVANFIDDTVKALLVKNPAPDQNTHFLEHVGHMNALKAQAEEMAEPLMFGGCQRGELGIPKLERPVATRGRGKNMFFNGTQEDWEDCGKPDAIIPF</sequence>
<evidence type="ECO:0000313" key="2">
    <source>
        <dbReference type="Proteomes" id="UP000824048"/>
    </source>
</evidence>
<dbReference type="AlphaFoldDB" id="A0A9D2EPZ5"/>
<reference evidence="1" key="2">
    <citation type="submission" date="2021-04" db="EMBL/GenBank/DDBJ databases">
        <authorList>
            <person name="Gilroy R."/>
        </authorList>
    </citation>
    <scope>NUCLEOTIDE SEQUENCE</scope>
    <source>
        <strain evidence="1">ChiSxjej1B13-11774</strain>
    </source>
</reference>
<proteinExistence type="predicted"/>